<keyword evidence="3" id="KW-1185">Reference proteome</keyword>
<feature type="compositionally biased region" description="Basic residues" evidence="1">
    <location>
        <begin position="308"/>
        <end position="329"/>
    </location>
</feature>
<protein>
    <submittedName>
        <fullName evidence="2">Uncharacterized protein</fullName>
    </submittedName>
</protein>
<dbReference type="EMBL" id="CADCXV010000858">
    <property type="protein sequence ID" value="CAB0037498.1"/>
    <property type="molecule type" value="Genomic_DNA"/>
</dbReference>
<feature type="compositionally biased region" description="Basic and acidic residues" evidence="1">
    <location>
        <begin position="291"/>
        <end position="307"/>
    </location>
</feature>
<accession>A0A6H5II57</accession>
<gene>
    <name evidence="2" type="ORF">TBRA_LOCUS9325</name>
</gene>
<dbReference type="AlphaFoldDB" id="A0A6H5II57"/>
<feature type="non-terminal residue" evidence="2">
    <location>
        <position position="1013"/>
    </location>
</feature>
<feature type="region of interest" description="Disordered" evidence="1">
    <location>
        <begin position="291"/>
        <end position="338"/>
    </location>
</feature>
<name>A0A6H5II57_9HYME</name>
<evidence type="ECO:0000313" key="2">
    <source>
        <dbReference type="EMBL" id="CAB0037498.1"/>
    </source>
</evidence>
<proteinExistence type="predicted"/>
<sequence>MSLQVASDGDEIPFRCGWRVLGEMKLARDEKTHTLTRRRSPVLCFRFWRLKIQTLDDGFAKASDVSAKSSEMTLLPLDDAVHAHLEARVEVWKEPNEPKKEKSKRREGQQRENLPKQSILLDQLFISLALKVYTLSPWAAIHPFGTVHKVQIRLLEREIIHLLGRNKERERENKGFRRLAVSFHSSGEFEEIERKCVNERAHIIGFSAMIGISSRESAIHILHRACAPLEQSPPPPLLPSLWSLSRRKERNCNSSLDLKLKSYQAHSTQLKMLHAETFMYTHTNMISIECNAREKNSTEADRDERPGEKKRRREIRRRMTRSKRTHAASKGKGDGDYQDDAKHAAHGIYLRELDHRYFNKNCNVTALMQLLMLYVRYPAVIWHSIAWYSCSDGNLSCEASIQFFYTCLKRRVRRPKKKGETNKVSGISGTLLNALAIEKERNEERECVSAPKNTNRENLENKTFREDDVIACVCYHTSNDQNETPMTMIQQSVLAGTYDTGVPIRTVGLLHRGGSVICQCGRDRVITRDGHERTISANIRHVVEVVGLHRRYTYIYTACASISDASLSVKFKRRGIIVRPLLAACSQSRSSHFVRLSHCSFYIDPEDRDESRADSGLLSVKATLYYTPPRAHTLALRSIYCCEFLVDPTLHYSRVCVSRISLPHRASLLSTHTSPLQNAPNVNPSVATNADSHVQSFATYGISAMISMTCSGIKNIARGKILHSRVPSRSSWPTRLKIILSRQSENAACTSCILTTQMKKRITDDPSKYVANGRVYFKFVTIRASMSTYQDIVYQWSKSTCFQTRNPRTKTRGQCDAHGFNKRTSYKTSYFKRRNSDLSRRGQWSSLLLHYKQSGLISHAPAPLLLLQLTNAVVSLFYLICRAVPSEKARRDYIRARDRFPVVLQEQRRLLLITDIALAKLGKSVWPVPRADLLGIPNHQFLRRHIDEGTRVGTRDANARCNQRQLTRHDLLSVTSLHISGLNYVLQCVHEKLKRETSNTHVWSISREKSWTQ</sequence>
<evidence type="ECO:0000313" key="3">
    <source>
        <dbReference type="Proteomes" id="UP000479190"/>
    </source>
</evidence>
<reference evidence="2 3" key="1">
    <citation type="submission" date="2020-02" db="EMBL/GenBank/DDBJ databases">
        <authorList>
            <person name="Ferguson B K."/>
        </authorList>
    </citation>
    <scope>NUCLEOTIDE SEQUENCE [LARGE SCALE GENOMIC DNA]</scope>
</reference>
<dbReference type="Proteomes" id="UP000479190">
    <property type="component" value="Unassembled WGS sequence"/>
</dbReference>
<feature type="region of interest" description="Disordered" evidence="1">
    <location>
        <begin position="92"/>
        <end position="112"/>
    </location>
</feature>
<organism evidence="2 3">
    <name type="scientific">Trichogramma brassicae</name>
    <dbReference type="NCBI Taxonomy" id="86971"/>
    <lineage>
        <taxon>Eukaryota</taxon>
        <taxon>Metazoa</taxon>
        <taxon>Ecdysozoa</taxon>
        <taxon>Arthropoda</taxon>
        <taxon>Hexapoda</taxon>
        <taxon>Insecta</taxon>
        <taxon>Pterygota</taxon>
        <taxon>Neoptera</taxon>
        <taxon>Endopterygota</taxon>
        <taxon>Hymenoptera</taxon>
        <taxon>Apocrita</taxon>
        <taxon>Proctotrupomorpha</taxon>
        <taxon>Chalcidoidea</taxon>
        <taxon>Trichogrammatidae</taxon>
        <taxon>Trichogramma</taxon>
    </lineage>
</organism>
<evidence type="ECO:0000256" key="1">
    <source>
        <dbReference type="SAM" id="MobiDB-lite"/>
    </source>
</evidence>